<keyword evidence="1" id="KW-0812">Transmembrane</keyword>
<keyword evidence="1" id="KW-1133">Transmembrane helix</keyword>
<evidence type="ECO:0000256" key="1">
    <source>
        <dbReference type="SAM" id="Phobius"/>
    </source>
</evidence>
<proteinExistence type="predicted"/>
<name>A0A6C0B8J9_9ZZZZ</name>
<keyword evidence="1" id="KW-0472">Membrane</keyword>
<organism evidence="2">
    <name type="scientific">viral metagenome</name>
    <dbReference type="NCBI Taxonomy" id="1070528"/>
    <lineage>
        <taxon>unclassified sequences</taxon>
        <taxon>metagenomes</taxon>
        <taxon>organismal metagenomes</taxon>
    </lineage>
</organism>
<dbReference type="EMBL" id="MN739089">
    <property type="protein sequence ID" value="QHS87869.1"/>
    <property type="molecule type" value="Genomic_DNA"/>
</dbReference>
<evidence type="ECO:0000313" key="2">
    <source>
        <dbReference type="EMBL" id="QHS87869.1"/>
    </source>
</evidence>
<accession>A0A6C0B8J9</accession>
<protein>
    <submittedName>
        <fullName evidence="2">Uncharacterized protein</fullName>
    </submittedName>
</protein>
<feature type="transmembrane region" description="Helical" evidence="1">
    <location>
        <begin position="293"/>
        <end position="311"/>
    </location>
</feature>
<dbReference type="AlphaFoldDB" id="A0A6C0B8J9"/>
<sequence length="328" mass="38927">MNCDLRSWTIEYPDYNDDIEILKECCKHNDDILLIADKKMAHLKDKLPQPFYNSILSSYLLNKTKENYCVLEKYVYDITMFHLTRLGFQLHDDIHVQFWMKSGKNSNLCELHRDWYTDYENKGEKRAFLSTITYLEDNDIPTLISDVTINEYKERKFDKMNKIALSFPRAGKHISFLGRDYFHGHYSVFPVSDYSNSRCVLVVKLWDGLRPPLRYFDNELFLLDNVYNKREPLLKFVDSKPFKNITSTIDEDLFKSLLFSAEADTCYEIGKKLKTNGYYDADNFIIEDSGVTFFYILLFICCLIVVFFYFWESVILREMIDYKSSKTA</sequence>
<reference evidence="2" key="1">
    <citation type="journal article" date="2020" name="Nature">
        <title>Giant virus diversity and host interactions through global metagenomics.</title>
        <authorList>
            <person name="Schulz F."/>
            <person name="Roux S."/>
            <person name="Paez-Espino D."/>
            <person name="Jungbluth S."/>
            <person name="Walsh D.A."/>
            <person name="Denef V.J."/>
            <person name="McMahon K.D."/>
            <person name="Konstantinidis K.T."/>
            <person name="Eloe-Fadrosh E.A."/>
            <person name="Kyrpides N.C."/>
            <person name="Woyke T."/>
        </authorList>
    </citation>
    <scope>NUCLEOTIDE SEQUENCE</scope>
    <source>
        <strain evidence="2">GVMAG-M-3300010158-13</strain>
    </source>
</reference>